<dbReference type="EMBL" id="DXAN01000026">
    <property type="protein sequence ID" value="HJA09202.1"/>
    <property type="molecule type" value="Genomic_DNA"/>
</dbReference>
<proteinExistence type="predicted"/>
<gene>
    <name evidence="2" type="primary">pilV</name>
    <name evidence="2" type="ORF">H9962_08455</name>
</gene>
<sequence>MREMMGTIAAIFIIMLLLPMFARYQQQGMDNVKKRQAADHLAEVNHAVAEYVRGNYETLLDQAAPTSGPEIGVADLVAGGHLPTGFSDRNVWGQQYRAYVRKPQDDTLEAVTLTLGGSTAGRMFTTTLIPSAAALLGGAGGFVPSGLIPGQTTDTLQGAFGGWALSLPTLGIPSPGPGHLGARAMFDASSVGQDFLYRMAVPGHEELNSMFTTLDMRDNSVRNVRELQFEHHAFGDTAACGDTEQEGRVFLDADQGLYLCRNGQAELIADTGNSRLFKDALLVADGDLLDKPSCAPGTNTEPEIFVAPSIFSANEKSPPLAAVQAWATEENDTQWRIHMRVLKGDGKGWVYPDANYGRAMAFALCTRRDTDAGD</sequence>
<protein>
    <submittedName>
        <fullName evidence="2">Shufflon system plasmid conjugative transfer pilus tip adhesin PilV</fullName>
    </submittedName>
</protein>
<reference evidence="2" key="1">
    <citation type="journal article" date="2021" name="PeerJ">
        <title>Extensive microbial diversity within the chicken gut microbiome revealed by metagenomics and culture.</title>
        <authorList>
            <person name="Gilroy R."/>
            <person name="Ravi A."/>
            <person name="Getino M."/>
            <person name="Pursley I."/>
            <person name="Horton D.L."/>
            <person name="Alikhan N.F."/>
            <person name="Baker D."/>
            <person name="Gharbi K."/>
            <person name="Hall N."/>
            <person name="Watson M."/>
            <person name="Adriaenssens E.M."/>
            <person name="Foster-Nyarko E."/>
            <person name="Jarju S."/>
            <person name="Secka A."/>
            <person name="Antonio M."/>
            <person name="Oren A."/>
            <person name="Chaudhuri R.R."/>
            <person name="La Ragione R."/>
            <person name="Hildebrand F."/>
            <person name="Pallen M.J."/>
        </authorList>
    </citation>
    <scope>NUCLEOTIDE SEQUENCE</scope>
    <source>
        <strain evidence="2">CHK186-16707</strain>
    </source>
</reference>
<dbReference type="InterPro" id="IPR007001">
    <property type="entry name" value="Shufflon_N"/>
</dbReference>
<evidence type="ECO:0000313" key="3">
    <source>
        <dbReference type="Proteomes" id="UP000824225"/>
    </source>
</evidence>
<evidence type="ECO:0000259" key="1">
    <source>
        <dbReference type="Pfam" id="PF04917"/>
    </source>
</evidence>
<name>A0A9D2HDG7_9BACT</name>
<dbReference type="Proteomes" id="UP000824225">
    <property type="component" value="Unassembled WGS sequence"/>
</dbReference>
<dbReference type="Pfam" id="PF04917">
    <property type="entry name" value="Shufflon_N"/>
    <property type="match status" value="1"/>
</dbReference>
<dbReference type="AlphaFoldDB" id="A0A9D2HDG7"/>
<comment type="caution">
    <text evidence="2">The sequence shown here is derived from an EMBL/GenBank/DDBJ whole genome shotgun (WGS) entry which is preliminary data.</text>
</comment>
<evidence type="ECO:0000313" key="2">
    <source>
        <dbReference type="EMBL" id="HJA09202.1"/>
    </source>
</evidence>
<organism evidence="2 3">
    <name type="scientific">Candidatus Mailhella merdigallinarum</name>
    <dbReference type="NCBI Taxonomy" id="2838658"/>
    <lineage>
        <taxon>Bacteria</taxon>
        <taxon>Pseudomonadati</taxon>
        <taxon>Thermodesulfobacteriota</taxon>
        <taxon>Desulfovibrionia</taxon>
        <taxon>Desulfovibrionales</taxon>
        <taxon>Desulfovibrionaceae</taxon>
        <taxon>Mailhella</taxon>
    </lineage>
</organism>
<feature type="domain" description="Bacterial shufflon protein N-terminal" evidence="1">
    <location>
        <begin position="30"/>
        <end position="235"/>
    </location>
</feature>
<accession>A0A9D2HDG7</accession>
<reference evidence="2" key="2">
    <citation type="submission" date="2021-04" db="EMBL/GenBank/DDBJ databases">
        <authorList>
            <person name="Gilroy R."/>
        </authorList>
    </citation>
    <scope>NUCLEOTIDE SEQUENCE</scope>
    <source>
        <strain evidence="2">CHK186-16707</strain>
    </source>
</reference>